<feature type="region of interest" description="Disordered" evidence="1">
    <location>
        <begin position="1"/>
        <end position="20"/>
    </location>
</feature>
<reference evidence="3" key="1">
    <citation type="submission" date="2005-09" db="EMBL/GenBank/DDBJ databases">
        <authorList>
            <person name="Mural R.J."/>
            <person name="Li P.W."/>
            <person name="Adams M.D."/>
            <person name="Amanatides P.G."/>
            <person name="Baden-Tillson H."/>
            <person name="Barnstead M."/>
            <person name="Chin S.H."/>
            <person name="Dew I."/>
            <person name="Evans C.A."/>
            <person name="Ferriera S."/>
            <person name="Flanigan M."/>
            <person name="Fosler C."/>
            <person name="Glodek A."/>
            <person name="Gu Z."/>
            <person name="Holt R.A."/>
            <person name="Jennings D."/>
            <person name="Kraft C.L."/>
            <person name="Lu F."/>
            <person name="Nguyen T."/>
            <person name="Nusskern D.R."/>
            <person name="Pfannkoch C.M."/>
            <person name="Sitter C."/>
            <person name="Sutton G.G."/>
            <person name="Venter J.C."/>
            <person name="Wang Z."/>
            <person name="Woodage T."/>
            <person name="Zheng X.H."/>
            <person name="Zhong F."/>
        </authorList>
    </citation>
    <scope>NUCLEOTIDE SEQUENCE [LARGE SCALE GENOMIC DNA]</scope>
    <source>
        <strain>BN</strain>
        <strain evidence="3">Sprague-Dawley</strain>
    </source>
</reference>
<dbReference type="EMBL" id="CH473947">
    <property type="protein sequence ID" value="EDM02932.1"/>
    <property type="molecule type" value="Genomic_DNA"/>
</dbReference>
<feature type="compositionally biased region" description="Basic and acidic residues" evidence="1">
    <location>
        <begin position="1"/>
        <end position="17"/>
    </location>
</feature>
<evidence type="ECO:0000313" key="3">
    <source>
        <dbReference type="Proteomes" id="UP000234681"/>
    </source>
</evidence>
<feature type="compositionally biased region" description="Pro residues" evidence="1">
    <location>
        <begin position="100"/>
        <end position="109"/>
    </location>
</feature>
<proteinExistence type="predicted"/>
<feature type="region of interest" description="Disordered" evidence="1">
    <location>
        <begin position="66"/>
        <end position="109"/>
    </location>
</feature>
<protein>
    <submittedName>
        <fullName evidence="2">RCG61548</fullName>
    </submittedName>
</protein>
<organism evidence="2 3">
    <name type="scientific">Rattus norvegicus</name>
    <name type="common">Rat</name>
    <dbReference type="NCBI Taxonomy" id="10116"/>
    <lineage>
        <taxon>Eukaryota</taxon>
        <taxon>Metazoa</taxon>
        <taxon>Chordata</taxon>
        <taxon>Craniata</taxon>
        <taxon>Vertebrata</taxon>
        <taxon>Euteleostomi</taxon>
        <taxon>Mammalia</taxon>
        <taxon>Eutheria</taxon>
        <taxon>Euarchontoglires</taxon>
        <taxon>Glires</taxon>
        <taxon>Rodentia</taxon>
        <taxon>Myomorpha</taxon>
        <taxon>Muroidea</taxon>
        <taxon>Muridae</taxon>
        <taxon>Murinae</taxon>
        <taxon>Rattus</taxon>
    </lineage>
</organism>
<dbReference type="Proteomes" id="UP000234681">
    <property type="component" value="Chromosome 6"/>
</dbReference>
<evidence type="ECO:0000313" key="2">
    <source>
        <dbReference type="EMBL" id="EDM02932.1"/>
    </source>
</evidence>
<evidence type="ECO:0000256" key="1">
    <source>
        <dbReference type="SAM" id="MobiDB-lite"/>
    </source>
</evidence>
<dbReference type="AlphaFoldDB" id="A6HA77"/>
<gene>
    <name evidence="2" type="ORF">rCG_61548</name>
</gene>
<name>A6HA77_RAT</name>
<sequence length="109" mass="12316">MSWYRREDSHPRGHELARLNSPSLGSLTRLEVDGPQHFRHVLHDHRELLHALIAWLRPSSQLHLRHCPDPMMATRAQQGDSSSPSSPSQVRRKESAGSLPFPPSSPLTC</sequence>
<accession>A6HA77</accession>